<evidence type="ECO:0000256" key="7">
    <source>
        <dbReference type="ARBA" id="ARBA00022927"/>
    </source>
</evidence>
<evidence type="ECO:0000256" key="4">
    <source>
        <dbReference type="ARBA" id="ARBA00022475"/>
    </source>
</evidence>
<evidence type="ECO:0000256" key="9">
    <source>
        <dbReference type="ARBA" id="ARBA00023136"/>
    </source>
</evidence>
<reference evidence="12 13" key="1">
    <citation type="submission" date="2019-02" db="EMBL/GenBank/DDBJ databases">
        <title>Deep-cultivation of Planctomycetes and their phenomic and genomic characterization uncovers novel biology.</title>
        <authorList>
            <person name="Wiegand S."/>
            <person name="Jogler M."/>
            <person name="Boedeker C."/>
            <person name="Pinto D."/>
            <person name="Vollmers J."/>
            <person name="Rivas-Marin E."/>
            <person name="Kohn T."/>
            <person name="Peeters S.H."/>
            <person name="Heuer A."/>
            <person name="Rast P."/>
            <person name="Oberbeckmann S."/>
            <person name="Bunk B."/>
            <person name="Jeske O."/>
            <person name="Meyerdierks A."/>
            <person name="Storesund J.E."/>
            <person name="Kallscheuer N."/>
            <person name="Luecker S."/>
            <person name="Lage O.M."/>
            <person name="Pohl T."/>
            <person name="Merkel B.J."/>
            <person name="Hornburger P."/>
            <person name="Mueller R.-W."/>
            <person name="Bruemmer F."/>
            <person name="Labrenz M."/>
            <person name="Spormann A.M."/>
            <person name="Op den Camp H."/>
            <person name="Overmann J."/>
            <person name="Amann R."/>
            <person name="Jetten M.S.M."/>
            <person name="Mascher T."/>
            <person name="Medema M.H."/>
            <person name="Devos D.P."/>
            <person name="Kaster A.-K."/>
            <person name="Ovreas L."/>
            <person name="Rohde M."/>
            <person name="Galperin M.Y."/>
            <person name="Jogler C."/>
        </authorList>
    </citation>
    <scope>NUCLEOTIDE SEQUENCE [LARGE SCALE GENOMIC DNA]</scope>
    <source>
        <strain evidence="12 13">Pan181</strain>
    </source>
</reference>
<dbReference type="InterPro" id="IPR038072">
    <property type="entry name" value="GspK_central_sf"/>
</dbReference>
<comment type="similarity">
    <text evidence="2">Belongs to the GSP K family.</text>
</comment>
<dbReference type="GO" id="GO:0005886">
    <property type="term" value="C:plasma membrane"/>
    <property type="evidence" value="ECO:0007669"/>
    <property type="project" value="UniProtKB-SubCell"/>
</dbReference>
<dbReference type="EMBL" id="CP036278">
    <property type="protein sequence ID" value="QDU55443.1"/>
    <property type="molecule type" value="Genomic_DNA"/>
</dbReference>
<dbReference type="SUPFAM" id="SSF158544">
    <property type="entry name" value="GspK insert domain-like"/>
    <property type="match status" value="1"/>
</dbReference>
<evidence type="ECO:0000256" key="6">
    <source>
        <dbReference type="ARBA" id="ARBA00022692"/>
    </source>
</evidence>
<gene>
    <name evidence="12" type="ORF">Pan181_16320</name>
</gene>
<feature type="transmembrane region" description="Helical" evidence="10">
    <location>
        <begin position="12"/>
        <end position="33"/>
    </location>
</feature>
<feature type="domain" description="T2SS protein K first SAM-like" evidence="11">
    <location>
        <begin position="134"/>
        <end position="224"/>
    </location>
</feature>
<keyword evidence="8 10" id="KW-1133">Transmembrane helix</keyword>
<dbReference type="RefSeq" id="WP_145246306.1">
    <property type="nucleotide sequence ID" value="NZ_CP036278.1"/>
</dbReference>
<dbReference type="InterPro" id="IPR049031">
    <property type="entry name" value="T2SSK_SAM-like_1st"/>
</dbReference>
<dbReference type="Gene3D" id="1.10.40.60">
    <property type="entry name" value="EpsJ-like"/>
    <property type="match status" value="1"/>
</dbReference>
<evidence type="ECO:0000256" key="5">
    <source>
        <dbReference type="ARBA" id="ARBA00022519"/>
    </source>
</evidence>
<evidence type="ECO:0000259" key="11">
    <source>
        <dbReference type="Pfam" id="PF21687"/>
    </source>
</evidence>
<dbReference type="Pfam" id="PF21687">
    <property type="entry name" value="T2SSK_1st"/>
    <property type="match status" value="1"/>
</dbReference>
<evidence type="ECO:0000256" key="3">
    <source>
        <dbReference type="ARBA" id="ARBA00022448"/>
    </source>
</evidence>
<proteinExistence type="inferred from homology"/>
<dbReference type="InterPro" id="IPR005628">
    <property type="entry name" value="GspK"/>
</dbReference>
<sequence length="540" mass="58912">MLSSPAIPKRSGSILITVLVVVLMMTITCAAFYDWSFSQYKSSDVGQRQLQTNMAAESGIEYLRYLLVLDEATLTQYGGLTNNPAVMQSTFTDSQGSLAAQAALRYRFTVLSPALDQSYGEYSGIRIGLENESSKLNLNTILVVDASDPTASLGRTLLVNSLPGMTESMADAILDWLDEDDDPRDFGAERDYYSGLSPGYEPQNGPLESLDQLLLVRDVTPELLYGYDRNRNFTLDAAEQQMFALEQVDNSTGSMNRGWSAYLTLSSAEKNLTPEGEAKIDLNSDDLETLHEQLSEILDEEMASFIIAYRQGGAYEEDSESSNAAATGGEEVKLASEIELDYEQGGSVPLESVLDLIGVQTRVVESGQTQRTVVEAAFLDDTGSMAAYLPILMDYCTTNGDAVIPGRLNINQAPRTLLEGMSYTLPTALPPDVVEAIISNRVFEPGINDQIDQSHETWLLTMGLVTVEEMKQLIPMITAGGDVHRAQVVGYYEAEGPYTRLEAIIDASGTTPKVLSIRDLTPLGAGFTVEQLGYNEQVAE</sequence>
<evidence type="ECO:0000256" key="8">
    <source>
        <dbReference type="ARBA" id="ARBA00022989"/>
    </source>
</evidence>
<dbReference type="KEGG" id="amuc:Pan181_16320"/>
<dbReference type="AlphaFoldDB" id="A0A518AL32"/>
<keyword evidence="9 10" id="KW-0472">Membrane</keyword>
<evidence type="ECO:0000256" key="1">
    <source>
        <dbReference type="ARBA" id="ARBA00004533"/>
    </source>
</evidence>
<keyword evidence="3" id="KW-0813">Transport</keyword>
<dbReference type="PANTHER" id="PTHR38831:SF2">
    <property type="entry name" value="TYPE II SECRETION SYSTEM PROTEIN K"/>
    <property type="match status" value="1"/>
</dbReference>
<keyword evidence="4" id="KW-1003">Cell membrane</keyword>
<protein>
    <submittedName>
        <fullName evidence="12">General secretion pathway protein K</fullName>
    </submittedName>
</protein>
<dbReference type="Proteomes" id="UP000315750">
    <property type="component" value="Chromosome"/>
</dbReference>
<name>A0A518AL32_9BACT</name>
<keyword evidence="6 10" id="KW-0812">Transmembrane</keyword>
<organism evidence="12 13">
    <name type="scientific">Aeoliella mucimassa</name>
    <dbReference type="NCBI Taxonomy" id="2527972"/>
    <lineage>
        <taxon>Bacteria</taxon>
        <taxon>Pseudomonadati</taxon>
        <taxon>Planctomycetota</taxon>
        <taxon>Planctomycetia</taxon>
        <taxon>Pirellulales</taxon>
        <taxon>Lacipirellulaceae</taxon>
        <taxon>Aeoliella</taxon>
    </lineage>
</organism>
<dbReference type="PANTHER" id="PTHR38831">
    <property type="entry name" value="TYPE II SECRETION SYSTEM PROTEIN K"/>
    <property type="match status" value="1"/>
</dbReference>
<evidence type="ECO:0000256" key="10">
    <source>
        <dbReference type="SAM" id="Phobius"/>
    </source>
</evidence>
<keyword evidence="13" id="KW-1185">Reference proteome</keyword>
<comment type="subcellular location">
    <subcellularLocation>
        <location evidence="1">Cell inner membrane</location>
    </subcellularLocation>
</comment>
<accession>A0A518AL32</accession>
<evidence type="ECO:0000313" key="13">
    <source>
        <dbReference type="Proteomes" id="UP000315750"/>
    </source>
</evidence>
<dbReference type="OrthoDB" id="260436at2"/>
<evidence type="ECO:0000256" key="2">
    <source>
        <dbReference type="ARBA" id="ARBA00007246"/>
    </source>
</evidence>
<keyword evidence="7" id="KW-0653">Protein transport</keyword>
<keyword evidence="5" id="KW-0997">Cell inner membrane</keyword>
<dbReference type="GO" id="GO:0009306">
    <property type="term" value="P:protein secretion"/>
    <property type="evidence" value="ECO:0007669"/>
    <property type="project" value="InterPro"/>
</dbReference>
<evidence type="ECO:0000313" key="12">
    <source>
        <dbReference type="EMBL" id="QDU55443.1"/>
    </source>
</evidence>